<name>A0ABT2U4R8_9FIRM</name>
<dbReference type="RefSeq" id="WP_147574157.1">
    <property type="nucleotide sequence ID" value="NZ_JAOQJE010000006.1"/>
</dbReference>
<sequence>MFTPLLLLSYAEQDFWQAHSTITLETLDGGRSYQVVGVFYSQAYPKAETDVFRFYQCSDLRKPQAFADYVAQCGVHCLPWLPILRREGLWL</sequence>
<dbReference type="Gene3D" id="2.40.260.10">
    <property type="entry name" value="Sortase"/>
    <property type="match status" value="1"/>
</dbReference>
<evidence type="ECO:0000313" key="2">
    <source>
        <dbReference type="Proteomes" id="UP001652397"/>
    </source>
</evidence>
<reference evidence="1 2" key="1">
    <citation type="journal article" date="2021" name="ISME Commun">
        <title>Automated analysis of genomic sequences facilitates high-throughput and comprehensive description of bacteria.</title>
        <authorList>
            <person name="Hitch T.C.A."/>
        </authorList>
    </citation>
    <scope>NUCLEOTIDE SEQUENCE [LARGE SCALE GENOMIC DNA]</scope>
    <source>
        <strain evidence="1 2">Sanger_34</strain>
    </source>
</reference>
<comment type="caution">
    <text evidence="1">The sequence shown here is derived from an EMBL/GenBank/DDBJ whole genome shotgun (WGS) entry which is preliminary data.</text>
</comment>
<organism evidence="1 2">
    <name type="scientific">Agathobaculum ammoniilyticum</name>
    <dbReference type="NCBI Taxonomy" id="2981778"/>
    <lineage>
        <taxon>Bacteria</taxon>
        <taxon>Bacillati</taxon>
        <taxon>Bacillota</taxon>
        <taxon>Clostridia</taxon>
        <taxon>Eubacteriales</taxon>
        <taxon>Butyricicoccaceae</taxon>
        <taxon>Agathobaculum</taxon>
    </lineage>
</organism>
<accession>A0ABT2U4R8</accession>
<dbReference type="InterPro" id="IPR023365">
    <property type="entry name" value="Sortase_dom-sf"/>
</dbReference>
<evidence type="ECO:0000313" key="1">
    <source>
        <dbReference type="EMBL" id="MCU6789201.1"/>
    </source>
</evidence>
<keyword evidence="2" id="KW-1185">Reference proteome</keyword>
<dbReference type="EMBL" id="JAOQJE010000006">
    <property type="protein sequence ID" value="MCU6789201.1"/>
    <property type="molecule type" value="Genomic_DNA"/>
</dbReference>
<dbReference type="Proteomes" id="UP001652397">
    <property type="component" value="Unassembled WGS sequence"/>
</dbReference>
<proteinExistence type="predicted"/>
<protein>
    <submittedName>
        <fullName evidence="1">Uncharacterized protein</fullName>
    </submittedName>
</protein>
<gene>
    <name evidence="1" type="ORF">OCV66_08905</name>
</gene>